<dbReference type="Gene3D" id="3.40.50.620">
    <property type="entry name" value="HUPs"/>
    <property type="match status" value="1"/>
</dbReference>
<dbReference type="Pfam" id="PF02698">
    <property type="entry name" value="DUF218"/>
    <property type="match status" value="1"/>
</dbReference>
<evidence type="ECO:0000313" key="5">
    <source>
        <dbReference type="Proteomes" id="UP001205890"/>
    </source>
</evidence>
<dbReference type="RefSeq" id="WP_254740891.1">
    <property type="nucleotide sequence ID" value="NZ_JANCLU010000007.1"/>
</dbReference>
<protein>
    <submittedName>
        <fullName evidence="4">YdcF family protein</fullName>
    </submittedName>
</protein>
<feature type="region of interest" description="Disordered" evidence="1">
    <location>
        <begin position="201"/>
        <end position="220"/>
    </location>
</feature>
<keyword evidence="2" id="KW-0472">Membrane</keyword>
<dbReference type="InterPro" id="IPR014729">
    <property type="entry name" value="Rossmann-like_a/b/a_fold"/>
</dbReference>
<comment type="caution">
    <text evidence="4">The sequence shown here is derived from an EMBL/GenBank/DDBJ whole genome shotgun (WGS) entry which is preliminary data.</text>
</comment>
<keyword evidence="2" id="KW-1133">Transmembrane helix</keyword>
<feature type="transmembrane region" description="Helical" evidence="2">
    <location>
        <begin position="7"/>
        <end position="31"/>
    </location>
</feature>
<dbReference type="EMBL" id="JANCLU010000007">
    <property type="protein sequence ID" value="MCP8938707.1"/>
    <property type="molecule type" value="Genomic_DNA"/>
</dbReference>
<dbReference type="Proteomes" id="UP001205890">
    <property type="component" value="Unassembled WGS sequence"/>
</dbReference>
<sequence length="220" mass="23963">MVRVLRLVFGLGISGALLLAILLGIGFFVFLGSLERAEGRDFAPVDGIVALTGGSERISDAIDLLARGRGQRLLITGVNEKTTREELARQKPEFRSYFACCVDLDYEALNTIGNARQTRNWVQQHGFGSLLVVTSTYHMPRTLAELQASLPGVRLVPHPVVPERLDIDGWWRDPALARLLAMEYAKYVVAVARIHLGAQPTAGSMARGSSLPGGALLRKS</sequence>
<proteinExistence type="predicted"/>
<gene>
    <name evidence="4" type="ORF">NK718_09290</name>
</gene>
<evidence type="ECO:0000256" key="1">
    <source>
        <dbReference type="SAM" id="MobiDB-lite"/>
    </source>
</evidence>
<keyword evidence="2" id="KW-0812">Transmembrane</keyword>
<dbReference type="InterPro" id="IPR003848">
    <property type="entry name" value="DUF218"/>
</dbReference>
<evidence type="ECO:0000259" key="3">
    <source>
        <dbReference type="Pfam" id="PF02698"/>
    </source>
</evidence>
<dbReference type="CDD" id="cd06259">
    <property type="entry name" value="YdcF-like"/>
    <property type="match status" value="1"/>
</dbReference>
<evidence type="ECO:0000313" key="4">
    <source>
        <dbReference type="EMBL" id="MCP8938707.1"/>
    </source>
</evidence>
<feature type="domain" description="DUF218" evidence="3">
    <location>
        <begin position="46"/>
        <end position="170"/>
    </location>
</feature>
<name>A0ABT1LB48_9HYPH</name>
<reference evidence="4 5" key="1">
    <citation type="submission" date="2022-07" db="EMBL/GenBank/DDBJ databases">
        <authorList>
            <person name="Li W.-J."/>
            <person name="Deng Q.-Q."/>
        </authorList>
    </citation>
    <scope>NUCLEOTIDE SEQUENCE [LARGE SCALE GENOMIC DNA]</scope>
    <source>
        <strain evidence="4 5">SYSU M60028</strain>
    </source>
</reference>
<evidence type="ECO:0000256" key="2">
    <source>
        <dbReference type="SAM" id="Phobius"/>
    </source>
</evidence>
<organism evidence="4 5">
    <name type="scientific">Alsobacter ponti</name>
    <dbReference type="NCBI Taxonomy" id="2962936"/>
    <lineage>
        <taxon>Bacteria</taxon>
        <taxon>Pseudomonadati</taxon>
        <taxon>Pseudomonadota</taxon>
        <taxon>Alphaproteobacteria</taxon>
        <taxon>Hyphomicrobiales</taxon>
        <taxon>Alsobacteraceae</taxon>
        <taxon>Alsobacter</taxon>
    </lineage>
</organism>
<dbReference type="PANTHER" id="PTHR30336:SF4">
    <property type="entry name" value="ENVELOPE BIOGENESIS FACTOR ELYC"/>
    <property type="match status" value="1"/>
</dbReference>
<dbReference type="InterPro" id="IPR051599">
    <property type="entry name" value="Cell_Envelope_Assoc"/>
</dbReference>
<accession>A0ABT1LB48</accession>
<keyword evidence="5" id="KW-1185">Reference proteome</keyword>
<dbReference type="PANTHER" id="PTHR30336">
    <property type="entry name" value="INNER MEMBRANE PROTEIN, PROBABLE PERMEASE"/>
    <property type="match status" value="1"/>
</dbReference>